<dbReference type="CDD" id="cd01561">
    <property type="entry name" value="CBS_like"/>
    <property type="match status" value="1"/>
</dbReference>
<evidence type="ECO:0000256" key="5">
    <source>
        <dbReference type="ARBA" id="ARBA00022898"/>
    </source>
</evidence>
<feature type="domain" description="Tryptophan synthase beta chain-like PALP" evidence="7">
    <location>
        <begin position="14"/>
        <end position="299"/>
    </location>
</feature>
<keyword evidence="9" id="KW-1185">Reference proteome</keyword>
<evidence type="ECO:0000256" key="2">
    <source>
        <dbReference type="ARBA" id="ARBA00007103"/>
    </source>
</evidence>
<dbReference type="FunFam" id="3.40.50.1100:FF:000006">
    <property type="entry name" value="Cysteine synthase"/>
    <property type="match status" value="1"/>
</dbReference>
<dbReference type="EMBL" id="JAAAPX010000007">
    <property type="protein sequence ID" value="KAF4244270.1"/>
    <property type="molecule type" value="Genomic_DNA"/>
</dbReference>
<keyword evidence="3" id="KW-0028">Amino-acid biosynthesis</keyword>
<comment type="cofactor">
    <cofactor evidence="1">
        <name>pyridoxal 5'-phosphate</name>
        <dbReference type="ChEBI" id="CHEBI:597326"/>
    </cofactor>
</comment>
<dbReference type="InterPro" id="IPR036052">
    <property type="entry name" value="TrpB-like_PALP_sf"/>
</dbReference>
<evidence type="ECO:0000313" key="9">
    <source>
        <dbReference type="Proteomes" id="UP000653565"/>
    </source>
</evidence>
<comment type="similarity">
    <text evidence="2">Belongs to the cysteine synthase/cystathionine beta-synthase family.</text>
</comment>
<evidence type="ECO:0000256" key="6">
    <source>
        <dbReference type="ARBA" id="ARBA00023192"/>
    </source>
</evidence>
<dbReference type="AlphaFoldDB" id="A0A8H4HHJ6"/>
<dbReference type="GO" id="GO:0019344">
    <property type="term" value="P:cysteine biosynthetic process"/>
    <property type="evidence" value="ECO:0007669"/>
    <property type="project" value="UniProtKB-KW"/>
</dbReference>
<evidence type="ECO:0000256" key="3">
    <source>
        <dbReference type="ARBA" id="ARBA00022605"/>
    </source>
</evidence>
<dbReference type="Proteomes" id="UP000653565">
    <property type="component" value="Unassembled WGS sequence"/>
</dbReference>
<organism evidence="8 9">
    <name type="scientific">Aspergillus fumigatiaffinis</name>
    <dbReference type="NCBI Taxonomy" id="340414"/>
    <lineage>
        <taxon>Eukaryota</taxon>
        <taxon>Fungi</taxon>
        <taxon>Dikarya</taxon>
        <taxon>Ascomycota</taxon>
        <taxon>Pezizomycotina</taxon>
        <taxon>Eurotiomycetes</taxon>
        <taxon>Eurotiomycetidae</taxon>
        <taxon>Eurotiales</taxon>
        <taxon>Aspergillaceae</taxon>
        <taxon>Aspergillus</taxon>
        <taxon>Aspergillus subgen. Fumigati</taxon>
    </lineage>
</organism>
<keyword evidence="6" id="KW-0198">Cysteine biosynthesis</keyword>
<dbReference type="SUPFAM" id="SSF53686">
    <property type="entry name" value="Tryptophan synthase beta subunit-like PLP-dependent enzymes"/>
    <property type="match status" value="1"/>
</dbReference>
<proteinExistence type="inferred from homology"/>
<accession>A0A8H4HHJ6</accession>
<reference evidence="8" key="2">
    <citation type="submission" date="2020-04" db="EMBL/GenBank/DDBJ databases">
        <authorList>
            <person name="Santos R.A.C."/>
            <person name="Steenwyk J.L."/>
            <person name="Rivero-Menendez O."/>
            <person name="Mead M.E."/>
            <person name="Silva L.P."/>
            <person name="Bastos R.W."/>
            <person name="Alastruey-Izquierdo A."/>
            <person name="Goldman G.H."/>
            <person name="Rokas A."/>
        </authorList>
    </citation>
    <scope>NUCLEOTIDE SEQUENCE</scope>
    <source>
        <strain evidence="8">CNM-CM6805</strain>
    </source>
</reference>
<gene>
    <name evidence="8" type="ORF">CNMCM6805_009272</name>
</gene>
<name>A0A8H4HHJ6_9EURO</name>
<comment type="caution">
    <text evidence="8">The sequence shown here is derived from an EMBL/GenBank/DDBJ whole genome shotgun (WGS) entry which is preliminary data.</text>
</comment>
<dbReference type="Gene3D" id="3.40.50.1100">
    <property type="match status" value="2"/>
</dbReference>
<evidence type="ECO:0000259" key="7">
    <source>
        <dbReference type="Pfam" id="PF00291"/>
    </source>
</evidence>
<dbReference type="InterPro" id="IPR050214">
    <property type="entry name" value="Cys_Synth/Cystath_Beta-Synth"/>
</dbReference>
<dbReference type="Pfam" id="PF00291">
    <property type="entry name" value="PALP"/>
    <property type="match status" value="1"/>
</dbReference>
<sequence length="315" mass="34061">MPLPPRPVHNSLELIGNTPVVQLRHVVPDDCAQIFLKLEFVNPTGSYKDRMAKSMVEEAERRGDLKPGMTVVEATGGSTGSALAFVCAVKGYQFHVVSSNAFAVEKLRTMEAFGANLDLVQSPSGKITSDLIPSMIRRAEDVAEGKNYYFTNQFKNRDALIGYETIGQELLQQFPERIDAFCGAVGTAGMVMGAARILKAKWPNMHIAVLEPASSPTITEGRPGTHQVEGIGIGYIPPLLDRQLYDEALAISEDDGRNMCRRLAKEEGLLVGTSTGLNVLAAIKIGQQLGPDKIVVTVAADTGLKYLNGSLFADR</sequence>
<evidence type="ECO:0000256" key="1">
    <source>
        <dbReference type="ARBA" id="ARBA00001933"/>
    </source>
</evidence>
<keyword evidence="5" id="KW-0663">Pyridoxal phosphate</keyword>
<dbReference type="PANTHER" id="PTHR10314">
    <property type="entry name" value="CYSTATHIONINE BETA-SYNTHASE"/>
    <property type="match status" value="1"/>
</dbReference>
<reference evidence="8" key="1">
    <citation type="journal article" date="2020" name="bioRxiv">
        <title>Genomic and phenotypic heterogeneity of clinical isolates of the human pathogens Aspergillus fumigatus, Aspergillus lentulus and Aspergillus fumigatiaffinis.</title>
        <authorList>
            <person name="dos Santos R.A.C."/>
            <person name="Steenwyk J.L."/>
            <person name="Rivero-Menendez O."/>
            <person name="Mead M.E."/>
            <person name="Silva L.P."/>
            <person name="Bastos R.W."/>
            <person name="Alastruey-Izquierdo A."/>
            <person name="Goldman G.H."/>
            <person name="Rokas A."/>
        </authorList>
    </citation>
    <scope>NUCLEOTIDE SEQUENCE</scope>
    <source>
        <strain evidence="8">CNM-CM6805</strain>
    </source>
</reference>
<dbReference type="GO" id="GO:0016740">
    <property type="term" value="F:transferase activity"/>
    <property type="evidence" value="ECO:0007669"/>
    <property type="project" value="UniProtKB-KW"/>
</dbReference>
<keyword evidence="4" id="KW-0808">Transferase</keyword>
<dbReference type="OrthoDB" id="10259545at2759"/>
<dbReference type="InterPro" id="IPR001926">
    <property type="entry name" value="TrpB-like_PALP"/>
</dbReference>
<protein>
    <recommendedName>
        <fullName evidence="7">Tryptophan synthase beta chain-like PALP domain-containing protein</fullName>
    </recommendedName>
</protein>
<evidence type="ECO:0000313" key="8">
    <source>
        <dbReference type="EMBL" id="KAF4244270.1"/>
    </source>
</evidence>
<evidence type="ECO:0000256" key="4">
    <source>
        <dbReference type="ARBA" id="ARBA00022679"/>
    </source>
</evidence>